<evidence type="ECO:0000256" key="4">
    <source>
        <dbReference type="ARBA" id="ARBA00022729"/>
    </source>
</evidence>
<evidence type="ECO:0000259" key="9">
    <source>
        <dbReference type="PROSITE" id="PS51701"/>
    </source>
</evidence>
<dbReference type="VEuPathDB" id="PiroplasmaDB:BBOV_II001200"/>
<dbReference type="InterPro" id="IPR038160">
    <property type="entry name" value="6_CYS_dom_sf"/>
</dbReference>
<comment type="subcellular location">
    <subcellularLocation>
        <location evidence="1">Cell membrane</location>
    </subcellularLocation>
    <subcellularLocation>
        <location evidence="2">Cell surface</location>
    </subcellularLocation>
</comment>
<accession>A0A0S3J417</accession>
<keyword evidence="3" id="KW-1003">Cell membrane</keyword>
<dbReference type="InterPro" id="IPR010884">
    <property type="entry name" value="6_CYS_dom"/>
</dbReference>
<dbReference type="Pfam" id="PF07422">
    <property type="entry name" value="s48_45"/>
    <property type="match status" value="1"/>
</dbReference>
<keyword evidence="4 8" id="KW-0732">Signal</keyword>
<evidence type="ECO:0000256" key="7">
    <source>
        <dbReference type="ARBA" id="ARBA00023180"/>
    </source>
</evidence>
<keyword evidence="7" id="KW-0325">Glycoprotein</keyword>
<evidence type="ECO:0000256" key="6">
    <source>
        <dbReference type="ARBA" id="ARBA00023157"/>
    </source>
</evidence>
<evidence type="ECO:0000256" key="2">
    <source>
        <dbReference type="ARBA" id="ARBA00004241"/>
    </source>
</evidence>
<dbReference type="Gene3D" id="2.60.40.2860">
    <property type="match status" value="2"/>
</dbReference>
<sequence>MISFSLVAALLAVNVMGIDILCDFNSEAPLEENAVLMCVAQSSTDRSIYAICPLNVNGVPYGWHPISGNYENGDGVYVSGTSHLEESSLSRMLVTEYKNKLWHFEVHGSNVILYINVPEDEHFVMKDNRLLFICAPSTFKLTSSLNYHLTRKIDITKSIRIPWRDGSGLTEALKPFGKGIGMLYLRRSNFQQPLQGCGSRASSLFLDKQLVDVDADTGVRSCEVDPMSSTPIGFLCEGRMEPPECMKYLIDTNGKIRPNRTERWTLVNRSTLVVAQPLTYLATSLFEGHCLCIDPLTDRVLAKIVVKPRYDYVCDINNMLMKNRVQPIHSFWCSVTLHPGSTLTIRFPPDPNIILSDTTNTSTLQAVYPYETQFKPGTLEHVSFLTGRKWFNSLRMVDYNTKLSGDALSMDTSSAHKGVIKIKYHRDKPLAMIGDYEPLCFYWQLLPHRNNVFGKIITPIKVALAVTHPYDIKGCDSHQTPIFDPSLVAEDCVWKKYEYINGFLHKCVLENASGVIKAGIFCKDGESLMPNNCLENLYDYSLGKTIRLPQSVKSLTYAKVSGMRILQLSYNNTRPLSVGCSCVDSQGYDRSQLILQSNVQHMLVLPIIPIPELNGDMTMKLYNLGKLTISDARSSGGSYNIDIIGQYEKIVVARGTSYSLECRYSYQNSSHLQQIIDSEETPDELNTSWIPKKSESTYLYKYTTTSGDRLIKRNYKDVITGSSKVITVTHKHSNDSPALLTFSYRSSGILISKDPNNANSLSFHYLCGLRPDVGYGLVDRISEVDRERLNITDLRYPSGTYKLLEMVVVTTDPYVHGCGVTFTGEEIFKPDTVHITDANDGSSGCQVDLSEHRECGFYCPPPYVIDPPLCFQDVLVDGVVTPLSDISDSMVYHKSTHFSLLSLHHSHKQYNQERKMSPPLQCRCLSITGEVISTINIVNYYSNDSFKRPKGLMRVYRHILDELFGQ</sequence>
<reference evidence="10" key="1">
    <citation type="submission" date="2015-07" db="EMBL/GenBank/DDBJ databases">
        <title>Members of the Bbo 6-cys gene family are differentially expressed during the B. bovis life cycle.</title>
        <authorList>
            <person name="Alzan H.F."/>
            <person name="Suarez C.E."/>
        </authorList>
    </citation>
    <scope>NUCLEOTIDE SEQUENCE</scope>
    <source>
        <strain evidence="10">T attenuated</strain>
    </source>
</reference>
<evidence type="ECO:0000256" key="8">
    <source>
        <dbReference type="SAM" id="SignalP"/>
    </source>
</evidence>
<keyword evidence="6" id="KW-1015">Disulfide bond</keyword>
<evidence type="ECO:0000256" key="5">
    <source>
        <dbReference type="ARBA" id="ARBA00023136"/>
    </source>
</evidence>
<dbReference type="EMBL" id="KT263569">
    <property type="protein sequence ID" value="ALR73034.1"/>
    <property type="molecule type" value="Genomic_DNA"/>
</dbReference>
<name>A0A0S3J417_BABBO</name>
<evidence type="ECO:0000256" key="1">
    <source>
        <dbReference type="ARBA" id="ARBA00004236"/>
    </source>
</evidence>
<dbReference type="AlphaFoldDB" id="A0A0S3J417"/>
<dbReference type="GO" id="GO:0009986">
    <property type="term" value="C:cell surface"/>
    <property type="evidence" value="ECO:0007669"/>
    <property type="project" value="UniProtKB-SubCell"/>
</dbReference>
<feature type="domain" description="6-Cys" evidence="9">
    <location>
        <begin position="814"/>
        <end position="945"/>
    </location>
</feature>
<protein>
    <recommendedName>
        <fullName evidence="9">6-Cys domain-containing protein</fullName>
    </recommendedName>
</protein>
<feature type="chain" id="PRO_5006612680" description="6-Cys domain-containing protein" evidence="8">
    <location>
        <begin position="18"/>
        <end position="966"/>
    </location>
</feature>
<keyword evidence="5" id="KW-0472">Membrane</keyword>
<dbReference type="PROSITE" id="PS51701">
    <property type="entry name" value="6_CYS"/>
    <property type="match status" value="1"/>
</dbReference>
<evidence type="ECO:0000256" key="3">
    <source>
        <dbReference type="ARBA" id="ARBA00022475"/>
    </source>
</evidence>
<organism evidence="10">
    <name type="scientific">Babesia bovis</name>
    <dbReference type="NCBI Taxonomy" id="5865"/>
    <lineage>
        <taxon>Eukaryota</taxon>
        <taxon>Sar</taxon>
        <taxon>Alveolata</taxon>
        <taxon>Apicomplexa</taxon>
        <taxon>Aconoidasida</taxon>
        <taxon>Piroplasmida</taxon>
        <taxon>Babesiidae</taxon>
        <taxon>Babesia</taxon>
    </lineage>
</organism>
<proteinExistence type="predicted"/>
<feature type="signal peptide" evidence="8">
    <location>
        <begin position="1"/>
        <end position="17"/>
    </location>
</feature>
<dbReference type="GO" id="GO:0005886">
    <property type="term" value="C:plasma membrane"/>
    <property type="evidence" value="ECO:0007669"/>
    <property type="project" value="UniProtKB-SubCell"/>
</dbReference>
<evidence type="ECO:0000313" key="10">
    <source>
        <dbReference type="EMBL" id="ALR73034.1"/>
    </source>
</evidence>